<organism evidence="1 2">
    <name type="scientific">Candidatus Blautia faecavium</name>
    <dbReference type="NCBI Taxonomy" id="2838487"/>
    <lineage>
        <taxon>Bacteria</taxon>
        <taxon>Bacillati</taxon>
        <taxon>Bacillota</taxon>
        <taxon>Clostridia</taxon>
        <taxon>Lachnospirales</taxon>
        <taxon>Lachnospiraceae</taxon>
        <taxon>Blautia</taxon>
    </lineage>
</organism>
<dbReference type="EMBL" id="DWYZ01000207">
    <property type="protein sequence ID" value="HJB29299.1"/>
    <property type="molecule type" value="Genomic_DNA"/>
</dbReference>
<gene>
    <name evidence="1" type="ORF">IAA06_10975</name>
</gene>
<dbReference type="Proteomes" id="UP000823842">
    <property type="component" value="Unassembled WGS sequence"/>
</dbReference>
<accession>A0A9D2LU40</accession>
<dbReference type="AlphaFoldDB" id="A0A9D2LU40"/>
<comment type="caution">
    <text evidence="1">The sequence shown here is derived from an EMBL/GenBank/DDBJ whole genome shotgun (WGS) entry which is preliminary data.</text>
</comment>
<evidence type="ECO:0000313" key="1">
    <source>
        <dbReference type="EMBL" id="HJB29299.1"/>
    </source>
</evidence>
<sequence length="96" mass="10996">MDQRARTITLTYTRCEDAAGYDIILGSRVEKVNGENRPVNYGKRVKKVTNGNTVTVTLRNAKKGAYYMALHAWNRTSENRTKVFSSWSNIKRIVIK</sequence>
<reference evidence="1" key="2">
    <citation type="submission" date="2021-04" db="EMBL/GenBank/DDBJ databases">
        <authorList>
            <person name="Gilroy R."/>
        </authorList>
    </citation>
    <scope>NUCLEOTIDE SEQUENCE</scope>
    <source>
        <strain evidence="1">ChiSjej1B19-5720</strain>
    </source>
</reference>
<protein>
    <submittedName>
        <fullName evidence="1">Uncharacterized protein</fullName>
    </submittedName>
</protein>
<evidence type="ECO:0000313" key="2">
    <source>
        <dbReference type="Proteomes" id="UP000823842"/>
    </source>
</evidence>
<proteinExistence type="predicted"/>
<reference evidence="1" key="1">
    <citation type="journal article" date="2021" name="PeerJ">
        <title>Extensive microbial diversity within the chicken gut microbiome revealed by metagenomics and culture.</title>
        <authorList>
            <person name="Gilroy R."/>
            <person name="Ravi A."/>
            <person name="Getino M."/>
            <person name="Pursley I."/>
            <person name="Horton D.L."/>
            <person name="Alikhan N.F."/>
            <person name="Baker D."/>
            <person name="Gharbi K."/>
            <person name="Hall N."/>
            <person name="Watson M."/>
            <person name="Adriaenssens E.M."/>
            <person name="Foster-Nyarko E."/>
            <person name="Jarju S."/>
            <person name="Secka A."/>
            <person name="Antonio M."/>
            <person name="Oren A."/>
            <person name="Chaudhuri R.R."/>
            <person name="La Ragione R."/>
            <person name="Hildebrand F."/>
            <person name="Pallen M.J."/>
        </authorList>
    </citation>
    <scope>NUCLEOTIDE SEQUENCE</scope>
    <source>
        <strain evidence="1">ChiSjej1B19-5720</strain>
    </source>
</reference>
<name>A0A9D2LU40_9FIRM</name>